<keyword evidence="2" id="KW-1185">Reference proteome</keyword>
<protein>
    <submittedName>
        <fullName evidence="1">Uncharacterized protein</fullName>
    </submittedName>
</protein>
<dbReference type="EMBL" id="SPHZ02000005">
    <property type="protein sequence ID" value="KAF0920946.1"/>
    <property type="molecule type" value="Genomic_DNA"/>
</dbReference>
<evidence type="ECO:0000313" key="1">
    <source>
        <dbReference type="EMBL" id="KAF0920946.1"/>
    </source>
</evidence>
<comment type="caution">
    <text evidence="1">The sequence shown here is derived from an EMBL/GenBank/DDBJ whole genome shotgun (WGS) entry which is preliminary data.</text>
</comment>
<sequence length="64" mass="7384">MVCSVVDMSPSYWKHTKRIAPAKPVPESRSAVWIFHGQDFLEDCNAYSLQCRSMRGDYDHSVHL</sequence>
<accession>A0A6G1E8P9</accession>
<organism evidence="1 2">
    <name type="scientific">Oryza meyeriana var. granulata</name>
    <dbReference type="NCBI Taxonomy" id="110450"/>
    <lineage>
        <taxon>Eukaryota</taxon>
        <taxon>Viridiplantae</taxon>
        <taxon>Streptophyta</taxon>
        <taxon>Embryophyta</taxon>
        <taxon>Tracheophyta</taxon>
        <taxon>Spermatophyta</taxon>
        <taxon>Magnoliopsida</taxon>
        <taxon>Liliopsida</taxon>
        <taxon>Poales</taxon>
        <taxon>Poaceae</taxon>
        <taxon>BOP clade</taxon>
        <taxon>Oryzoideae</taxon>
        <taxon>Oryzeae</taxon>
        <taxon>Oryzinae</taxon>
        <taxon>Oryza</taxon>
        <taxon>Oryza meyeriana</taxon>
    </lineage>
</organism>
<evidence type="ECO:0000313" key="2">
    <source>
        <dbReference type="Proteomes" id="UP000479710"/>
    </source>
</evidence>
<reference evidence="1 2" key="1">
    <citation type="submission" date="2019-11" db="EMBL/GenBank/DDBJ databases">
        <title>Whole genome sequence of Oryza granulata.</title>
        <authorList>
            <person name="Li W."/>
        </authorList>
    </citation>
    <scope>NUCLEOTIDE SEQUENCE [LARGE SCALE GENOMIC DNA]</scope>
    <source>
        <strain evidence="2">cv. Menghai</strain>
        <tissue evidence="1">Leaf</tissue>
    </source>
</reference>
<dbReference type="AlphaFoldDB" id="A0A6G1E8P9"/>
<dbReference type="Proteomes" id="UP000479710">
    <property type="component" value="Unassembled WGS sequence"/>
</dbReference>
<proteinExistence type="predicted"/>
<gene>
    <name evidence="1" type="ORF">E2562_037794</name>
</gene>
<name>A0A6G1E8P9_9ORYZ</name>